<comment type="caution">
    <text evidence="1">The sequence shown here is derived from an EMBL/GenBank/DDBJ whole genome shotgun (WGS) entry which is preliminary data.</text>
</comment>
<dbReference type="InterPro" id="IPR036390">
    <property type="entry name" value="WH_DNA-bd_sf"/>
</dbReference>
<dbReference type="EMBL" id="SBKQ01000010">
    <property type="protein sequence ID" value="RXR31287.1"/>
    <property type="molecule type" value="Genomic_DNA"/>
</dbReference>
<dbReference type="GO" id="GO:0005829">
    <property type="term" value="C:cytosol"/>
    <property type="evidence" value="ECO:0007669"/>
    <property type="project" value="TreeGrafter"/>
</dbReference>
<dbReference type="AlphaFoldDB" id="A0A4Q1KN73"/>
<organism evidence="1 2">
    <name type="scientific">Flavobacterium piscinae</name>
    <dbReference type="NCBI Taxonomy" id="2506424"/>
    <lineage>
        <taxon>Bacteria</taxon>
        <taxon>Pseudomonadati</taxon>
        <taxon>Bacteroidota</taxon>
        <taxon>Flavobacteriia</taxon>
        <taxon>Flavobacteriales</taxon>
        <taxon>Flavobacteriaceae</taxon>
        <taxon>Flavobacterium</taxon>
    </lineage>
</organism>
<dbReference type="Pfam" id="PF02082">
    <property type="entry name" value="Rrf2"/>
    <property type="match status" value="1"/>
</dbReference>
<evidence type="ECO:0000313" key="2">
    <source>
        <dbReference type="Proteomes" id="UP000289734"/>
    </source>
</evidence>
<dbReference type="PROSITE" id="PS01332">
    <property type="entry name" value="HTH_RRF2_1"/>
    <property type="match status" value="1"/>
</dbReference>
<name>A0A4Q1KN73_9FLAO</name>
<dbReference type="OrthoDB" id="9808360at2"/>
<evidence type="ECO:0000313" key="1">
    <source>
        <dbReference type="EMBL" id="RXR31287.1"/>
    </source>
</evidence>
<protein>
    <submittedName>
        <fullName evidence="1">Rrf2 family transcriptional regulator</fullName>
    </submittedName>
</protein>
<dbReference type="PANTHER" id="PTHR33221:SF2">
    <property type="entry name" value="TRANSCRIPTIONAL REGULATOR"/>
    <property type="match status" value="1"/>
</dbReference>
<dbReference type="NCBIfam" id="TIGR00738">
    <property type="entry name" value="rrf2_super"/>
    <property type="match status" value="1"/>
</dbReference>
<dbReference type="InterPro" id="IPR036388">
    <property type="entry name" value="WH-like_DNA-bd_sf"/>
</dbReference>
<reference evidence="2" key="1">
    <citation type="submission" date="2019-01" db="EMBL/GenBank/DDBJ databases">
        <title>Cytophagaceae bacterium strain CAR-16.</title>
        <authorList>
            <person name="Chen W.-M."/>
        </authorList>
    </citation>
    <scope>NUCLEOTIDE SEQUENCE [LARGE SCALE GENOMIC DNA]</scope>
    <source>
        <strain evidence="2">ICH-30</strain>
    </source>
</reference>
<dbReference type="GO" id="GO:0003700">
    <property type="term" value="F:DNA-binding transcription factor activity"/>
    <property type="evidence" value="ECO:0007669"/>
    <property type="project" value="TreeGrafter"/>
</dbReference>
<proteinExistence type="predicted"/>
<dbReference type="PANTHER" id="PTHR33221">
    <property type="entry name" value="WINGED HELIX-TURN-HELIX TRANSCRIPTIONAL REGULATOR, RRF2 FAMILY"/>
    <property type="match status" value="1"/>
</dbReference>
<dbReference type="Proteomes" id="UP000289734">
    <property type="component" value="Unassembled WGS sequence"/>
</dbReference>
<dbReference type="InterPro" id="IPR030489">
    <property type="entry name" value="TR_Rrf2-type_CS"/>
</dbReference>
<accession>A0A4Q1KN73</accession>
<dbReference type="Gene3D" id="1.10.10.10">
    <property type="entry name" value="Winged helix-like DNA-binding domain superfamily/Winged helix DNA-binding domain"/>
    <property type="match status" value="1"/>
</dbReference>
<sequence>MFSKSCEYAIKAVIFIANNSLLNRKVGFVDIAKEIDSPEAFTAKILQKLSKEGIIQSVRGVNGGFYIPIKLINKINLAQVVYSIDGEKVFNSCGLGMKRCNEIHPCPLHQKFKTIRNDLRQMLETTSLEELAMGLKSGETFLKNI</sequence>
<keyword evidence="2" id="KW-1185">Reference proteome</keyword>
<dbReference type="RefSeq" id="WP_129464827.1">
    <property type="nucleotide sequence ID" value="NZ_JACSXZ010000001.1"/>
</dbReference>
<gene>
    <name evidence="1" type="ORF">EQG68_10415</name>
</gene>
<dbReference type="SUPFAM" id="SSF46785">
    <property type="entry name" value="Winged helix' DNA-binding domain"/>
    <property type="match status" value="1"/>
</dbReference>
<dbReference type="InterPro" id="IPR000944">
    <property type="entry name" value="Tscrpt_reg_Rrf2"/>
</dbReference>
<dbReference type="PROSITE" id="PS51197">
    <property type="entry name" value="HTH_RRF2_2"/>
    <property type="match status" value="1"/>
</dbReference>